<dbReference type="Proteomes" id="UP000248795">
    <property type="component" value="Unassembled WGS sequence"/>
</dbReference>
<protein>
    <recommendedName>
        <fullName evidence="1">Thiamine phosphate synthase/TenI domain-containing protein</fullName>
    </recommendedName>
</protein>
<sequence length="206" mass="21337">MARGQAAARCQGARNQVTAPRLFLVAPEGVAAAQLVSCIKAACEAGDVASLLVPSAVAKDVTAAAQELGVAVMVSGEARDAARAGADGIQVEANTDDVAAARGSIGKDRFVGAYAGGSRHFAMEAAEAGADYIAFDQKAASVGGEPIIRWWSDMMEIPCVAFTPVEPADLDILLPQKPDFIRPSDAMWQAPDLARLVVSALMQRLG</sequence>
<dbReference type="InterPro" id="IPR013785">
    <property type="entry name" value="Aldolase_TIM"/>
</dbReference>
<dbReference type="Gene3D" id="3.20.20.70">
    <property type="entry name" value="Aldolase class I"/>
    <property type="match status" value="1"/>
</dbReference>
<dbReference type="GO" id="GO:0009228">
    <property type="term" value="P:thiamine biosynthetic process"/>
    <property type="evidence" value="ECO:0007669"/>
    <property type="project" value="UniProtKB-KW"/>
</dbReference>
<comment type="caution">
    <text evidence="2">The sequence shown here is derived from an EMBL/GenBank/DDBJ whole genome shotgun (WGS) entry which is preliminary data.</text>
</comment>
<evidence type="ECO:0000259" key="1">
    <source>
        <dbReference type="Pfam" id="PF02581"/>
    </source>
</evidence>
<gene>
    <name evidence="2" type="ORF">DK847_01780</name>
</gene>
<dbReference type="Pfam" id="PF02581">
    <property type="entry name" value="TMP-TENI"/>
    <property type="match status" value="1"/>
</dbReference>
<dbReference type="SUPFAM" id="SSF51391">
    <property type="entry name" value="Thiamin phosphate synthase"/>
    <property type="match status" value="1"/>
</dbReference>
<evidence type="ECO:0000313" key="3">
    <source>
        <dbReference type="Proteomes" id="UP000248795"/>
    </source>
</evidence>
<keyword evidence="3" id="KW-1185">Reference proteome</keyword>
<proteinExistence type="predicted"/>
<dbReference type="AlphaFoldDB" id="A0A2W2CE77"/>
<dbReference type="EMBL" id="QKVK01000001">
    <property type="protein sequence ID" value="PZF78563.1"/>
    <property type="molecule type" value="Genomic_DNA"/>
</dbReference>
<evidence type="ECO:0000313" key="2">
    <source>
        <dbReference type="EMBL" id="PZF78563.1"/>
    </source>
</evidence>
<accession>A0A2W2CE77</accession>
<organism evidence="2 3">
    <name type="scientific">Aestuariivirga litoralis</name>
    <dbReference type="NCBI Taxonomy" id="2650924"/>
    <lineage>
        <taxon>Bacteria</taxon>
        <taxon>Pseudomonadati</taxon>
        <taxon>Pseudomonadota</taxon>
        <taxon>Alphaproteobacteria</taxon>
        <taxon>Hyphomicrobiales</taxon>
        <taxon>Aestuariivirgaceae</taxon>
        <taxon>Aestuariivirga</taxon>
    </lineage>
</organism>
<dbReference type="InterPro" id="IPR022998">
    <property type="entry name" value="ThiamineP_synth_TenI"/>
</dbReference>
<feature type="domain" description="Thiamine phosphate synthase/TenI" evidence="1">
    <location>
        <begin position="25"/>
        <end position="171"/>
    </location>
</feature>
<name>A0A2W2CE77_9HYPH</name>
<reference evidence="3" key="1">
    <citation type="submission" date="2018-06" db="EMBL/GenBank/DDBJ databases">
        <title>Aestuariibacter litoralis strain KCTC 52945T.</title>
        <authorList>
            <person name="Li X."/>
            <person name="Salam N."/>
            <person name="Li J.-L."/>
            <person name="Chen Y.-M."/>
            <person name="Yang Z.-W."/>
            <person name="Zhang L.-Y."/>
            <person name="Han M.-X."/>
            <person name="Xiao M."/>
            <person name="Li W.-J."/>
        </authorList>
    </citation>
    <scope>NUCLEOTIDE SEQUENCE [LARGE SCALE GENOMIC DNA]</scope>
    <source>
        <strain evidence="3">KCTC 52945</strain>
    </source>
</reference>
<dbReference type="InterPro" id="IPR036206">
    <property type="entry name" value="ThiamineP_synth_sf"/>
</dbReference>